<organism evidence="5 6">
    <name type="scientific">Nocardioides scoriae</name>
    <dbReference type="NCBI Taxonomy" id="642780"/>
    <lineage>
        <taxon>Bacteria</taxon>
        <taxon>Bacillati</taxon>
        <taxon>Actinomycetota</taxon>
        <taxon>Actinomycetes</taxon>
        <taxon>Propionibacteriales</taxon>
        <taxon>Nocardioidaceae</taxon>
        <taxon>Nocardioides</taxon>
    </lineage>
</organism>
<dbReference type="Pfam" id="PF03167">
    <property type="entry name" value="UDG"/>
    <property type="match status" value="1"/>
</dbReference>
<proteinExistence type="predicted"/>
<feature type="domain" description="Uracil-DNA glycosylase-like" evidence="4">
    <location>
        <begin position="11"/>
        <end position="163"/>
    </location>
</feature>
<dbReference type="SUPFAM" id="SSF52141">
    <property type="entry name" value="Uracil-DNA glycosylase-like"/>
    <property type="match status" value="1"/>
</dbReference>
<protein>
    <submittedName>
        <fullName evidence="5">G/U mismatch-specific uracil-DNA glycosylase</fullName>
    </submittedName>
</protein>
<dbReference type="Proteomes" id="UP000198859">
    <property type="component" value="Chromosome I"/>
</dbReference>
<evidence type="ECO:0000256" key="2">
    <source>
        <dbReference type="ARBA" id="ARBA00022801"/>
    </source>
</evidence>
<dbReference type="STRING" id="642780.SAMN04488570_0689"/>
<dbReference type="Gene3D" id="3.40.470.10">
    <property type="entry name" value="Uracil-DNA glycosylase-like domain"/>
    <property type="match status" value="1"/>
</dbReference>
<gene>
    <name evidence="5" type="ORF">SAMN04488570_0689</name>
</gene>
<keyword evidence="1" id="KW-0227">DNA damage</keyword>
<keyword evidence="2" id="KW-0378">Hydrolase</keyword>
<evidence type="ECO:0000313" key="6">
    <source>
        <dbReference type="Proteomes" id="UP000198859"/>
    </source>
</evidence>
<dbReference type="EMBL" id="LT629757">
    <property type="protein sequence ID" value="SDR90705.1"/>
    <property type="molecule type" value="Genomic_DNA"/>
</dbReference>
<evidence type="ECO:0000259" key="4">
    <source>
        <dbReference type="Pfam" id="PF03167"/>
    </source>
</evidence>
<accession>A0A1H1MW65</accession>
<dbReference type="AlphaFoldDB" id="A0A1H1MW65"/>
<dbReference type="GO" id="GO:0008263">
    <property type="term" value="F:pyrimidine-specific mismatch base pair DNA N-glycosylase activity"/>
    <property type="evidence" value="ECO:0007669"/>
    <property type="project" value="TreeGrafter"/>
</dbReference>
<dbReference type="OrthoDB" id="9799921at2"/>
<dbReference type="PANTHER" id="PTHR12159">
    <property type="entry name" value="G/T AND G/U MISMATCH-SPECIFIC DNA GLYCOSYLASE"/>
    <property type="match status" value="1"/>
</dbReference>
<dbReference type="InterPro" id="IPR036895">
    <property type="entry name" value="Uracil-DNA_glycosylase-like_sf"/>
</dbReference>
<dbReference type="GO" id="GO:0004844">
    <property type="term" value="F:uracil DNA N-glycosylase activity"/>
    <property type="evidence" value="ECO:0007669"/>
    <property type="project" value="TreeGrafter"/>
</dbReference>
<sequence length="170" mass="18895">MLVLPDVVGETPVVVLCGMAGAESHRSREHRYDTPGNSFWSLLHESGMTPRRLRPDEEGRLPEHGLATTDLVRTGEDRADPASYAVAELEAKVEQWQPEWLAFTSKTVAHAVARAHGRRRPGLGPVDWYVGPAQVFVLPGPSGANRRHDYDGRPDRLSWWRELAQLSGLA</sequence>
<keyword evidence="6" id="KW-1185">Reference proteome</keyword>
<name>A0A1H1MW65_9ACTN</name>
<dbReference type="InterPro" id="IPR015637">
    <property type="entry name" value="MUG/TDG"/>
</dbReference>
<keyword evidence="3" id="KW-0234">DNA repair</keyword>
<evidence type="ECO:0000256" key="1">
    <source>
        <dbReference type="ARBA" id="ARBA00022763"/>
    </source>
</evidence>
<evidence type="ECO:0000313" key="5">
    <source>
        <dbReference type="EMBL" id="SDR90705.1"/>
    </source>
</evidence>
<dbReference type="GO" id="GO:0006285">
    <property type="term" value="P:base-excision repair, AP site formation"/>
    <property type="evidence" value="ECO:0007669"/>
    <property type="project" value="InterPro"/>
</dbReference>
<dbReference type="PANTHER" id="PTHR12159:SF9">
    <property type="entry name" value="G_T MISMATCH-SPECIFIC THYMINE DNA GLYCOSYLASE"/>
    <property type="match status" value="1"/>
</dbReference>
<dbReference type="InterPro" id="IPR005122">
    <property type="entry name" value="Uracil-DNA_glycosylase-like"/>
</dbReference>
<dbReference type="RefSeq" id="WP_091726107.1">
    <property type="nucleotide sequence ID" value="NZ_LT629757.1"/>
</dbReference>
<reference evidence="6" key="1">
    <citation type="submission" date="2016-10" db="EMBL/GenBank/DDBJ databases">
        <authorList>
            <person name="Varghese N."/>
            <person name="Submissions S."/>
        </authorList>
    </citation>
    <scope>NUCLEOTIDE SEQUENCE [LARGE SCALE GENOMIC DNA]</scope>
    <source>
        <strain evidence="6">DSM 22127</strain>
    </source>
</reference>
<dbReference type="CDD" id="cd10028">
    <property type="entry name" value="UDG-F2_TDG_MUG"/>
    <property type="match status" value="1"/>
</dbReference>
<evidence type="ECO:0000256" key="3">
    <source>
        <dbReference type="ARBA" id="ARBA00023204"/>
    </source>
</evidence>